<dbReference type="PANTHER" id="PTHR18864:SF1">
    <property type="entry name" value="KINECTIN"/>
    <property type="match status" value="1"/>
</dbReference>
<feature type="transmembrane region" description="Helical" evidence="8">
    <location>
        <begin position="7"/>
        <end position="29"/>
    </location>
</feature>
<dbReference type="GO" id="GO:0019894">
    <property type="term" value="F:kinesin binding"/>
    <property type="evidence" value="ECO:0007669"/>
    <property type="project" value="InterPro"/>
</dbReference>
<feature type="compositionally biased region" description="Basic and acidic residues" evidence="7">
    <location>
        <begin position="172"/>
        <end position="181"/>
    </location>
</feature>
<keyword evidence="6" id="KW-0175">Coiled coil</keyword>
<dbReference type="EMBL" id="AB848198">
    <property type="protein sequence ID" value="BAN82069.1"/>
    <property type="molecule type" value="mRNA"/>
</dbReference>
<keyword evidence="4 8" id="KW-1133">Transmembrane helix</keyword>
<protein>
    <recommendedName>
        <fullName evidence="9">Ribosome receptor lysine/proline rich domain-containing protein</fullName>
    </recommendedName>
</protein>
<keyword evidence="3" id="KW-0256">Endoplasmic reticulum</keyword>
<feature type="compositionally biased region" description="Basic and acidic residues" evidence="7">
    <location>
        <begin position="44"/>
        <end position="56"/>
    </location>
</feature>
<keyword evidence="2 8" id="KW-0812">Transmembrane</keyword>
<keyword evidence="5 8" id="KW-0472">Membrane</keyword>
<sequence length="1312" mass="150970">MEFYESPYFIVLVPSVVIAVIFLFFWLFMKETLYDEALAKQKRDQKLLPSKTDKKKAEKKKSKKKEAQNGNLHESDSESTPRDFRLSDALGSEEEHIVPLPLNVTEAPSSLRERKKKEKKHKGNSEELVPKELESSKSAGKKVEPVPVTKQPTPPSDSAGSKKKSGQKKQKNGIDDHDARSDSLLSTSRKQDPLILHPEIKQESGSGKKKVSAKKQKTDNVMTLVDEPLIRATTYIPLMDNADSSVTEGKRDAADLVRHDNLEGLQKTSVKKLKNETEKENADVKFKDFILVMKNMIFTEEEAMNVVELLKEKSNAIQEILQKATKGESAAVLHQLQEKDKLLMAAKEEGAVAKEQCKQLSQELMAEKERSNLVMAKMRERVNTLEKEHGGFQNKIHVGYQENQQMKMKFQQLREQMETEINRLKQENGILRDAVSTSTNQMESKQSSELNKLRQDCARLVSELTEKSNKLQQEELLKKNAEQAINQLKAQQQEAERRWEEMQSYLRKRTAEHEAAQQDVQNKLAVKDNEIQSLHSKLTDTMVSKQQLEQRMMQLMEAEQKRVTTEDSIQRQVQELMEQNEALKAQLQKFHSQMAVQNSASALAEELHKVIAEKEQQISQSEESLANERLKVTSKEEDLMVVQNINMSLKAEVQKLQAFTNDQAVAIHELERIQKSVQIKDDKIRTLEEQLQGHYSKASDAKEELQDQKDQNKTFQLEIQKLQALLSKQANKELLEQLERSITDKDDKIKTVEELLETGLIEMANKEDELKTLRTDNLSLKSEVENLQKVQTEQVSFASLVEDLQRVISEKEGKIKSVEELLQAEVLKVSTKEKTLGALEQEIEAVKEELRKAHLEKDTQVSFVQEVEDLQNQLKEKEERVNSLEVLLKEKESEISKNVECLQVSVATSIKDHEAILREKQEEVQEMATLLDERGKEVAHQRKELQAVQEENRLLRVQIQEIKQENGKQESLAIRNEQLLQLISGKEQEITSLQNELGSLELAVEQQRQKNNDLRKKNWNAMEALASTEKLLQDRVNKTAKESQQHAEAVEAEMRNVLQKLFPIVSLPSTLNHSEWMRGFEKAIREHTKETSRPDDIKVMEQKLKEADELHVMLQQECEKYKVVLAETEGILQRLQRSVEEEESKWKIKIEESQKELQQLKKEREHLEHELEKAEIERSTYVSEVRELKDLLTELQRKLDDSYSEAIRQNEELTLLKTQLNDTLSKLHSDQSERHKLAADLLKAQELLVILEREIGKTSMGPEVIQNSDVCSQMAGPDNVNLIQDIVHLKKLLASVGQMLTKGKEQYQLLDY</sequence>
<evidence type="ECO:0000256" key="1">
    <source>
        <dbReference type="ARBA" id="ARBA00004389"/>
    </source>
</evidence>
<dbReference type="GO" id="GO:0015031">
    <property type="term" value="P:protein transport"/>
    <property type="evidence" value="ECO:0007669"/>
    <property type="project" value="InterPro"/>
</dbReference>
<feature type="compositionally biased region" description="Basic residues" evidence="7">
    <location>
        <begin position="161"/>
        <end position="171"/>
    </location>
</feature>
<feature type="coiled-coil region" evidence="6">
    <location>
        <begin position="670"/>
        <end position="1060"/>
    </location>
</feature>
<evidence type="ECO:0000256" key="6">
    <source>
        <dbReference type="SAM" id="Coils"/>
    </source>
</evidence>
<dbReference type="Pfam" id="PF05104">
    <property type="entry name" value="Rib_recp_KP_reg"/>
    <property type="match status" value="1"/>
</dbReference>
<evidence type="ECO:0000256" key="7">
    <source>
        <dbReference type="SAM" id="MobiDB-lite"/>
    </source>
</evidence>
<accession>T2HQD8</accession>
<feature type="compositionally biased region" description="Basic and acidic residues" evidence="7">
    <location>
        <begin position="123"/>
        <end position="135"/>
    </location>
</feature>
<organism evidence="10">
    <name type="scientific">Protobothrops flavoviridis</name>
    <name type="common">Habu</name>
    <name type="synonym">Trimeresurus flavoviridis</name>
    <dbReference type="NCBI Taxonomy" id="88087"/>
    <lineage>
        <taxon>Eukaryota</taxon>
        <taxon>Metazoa</taxon>
        <taxon>Chordata</taxon>
        <taxon>Craniata</taxon>
        <taxon>Vertebrata</taxon>
        <taxon>Euteleostomi</taxon>
        <taxon>Lepidosauria</taxon>
        <taxon>Squamata</taxon>
        <taxon>Bifurcata</taxon>
        <taxon>Unidentata</taxon>
        <taxon>Episquamata</taxon>
        <taxon>Toxicofera</taxon>
        <taxon>Serpentes</taxon>
        <taxon>Colubroidea</taxon>
        <taxon>Viperidae</taxon>
        <taxon>Crotalinae</taxon>
        <taxon>Protobothrops</taxon>
    </lineage>
</organism>
<feature type="compositionally biased region" description="Basic and acidic residues" evidence="7">
    <location>
        <begin position="73"/>
        <end position="86"/>
    </location>
</feature>
<comment type="subcellular location">
    <subcellularLocation>
        <location evidence="1">Endoplasmic reticulum membrane</location>
        <topology evidence="1">Single-pass membrane protein</topology>
    </subcellularLocation>
</comment>
<dbReference type="InterPro" id="IPR024854">
    <property type="entry name" value="Kinectin"/>
</dbReference>
<feature type="compositionally biased region" description="Basic residues" evidence="7">
    <location>
        <begin position="113"/>
        <end position="122"/>
    </location>
</feature>
<evidence type="ECO:0000259" key="9">
    <source>
        <dbReference type="Pfam" id="PF05104"/>
    </source>
</evidence>
<feature type="domain" description="Ribosome receptor lysine/proline rich" evidence="9">
    <location>
        <begin position="29"/>
        <end position="145"/>
    </location>
</feature>
<reference evidence="10" key="1">
    <citation type="journal article" date="2013" name="BMC Genomics">
        <title>Quantitative high-throughput profiling of snake venom gland transcriptomes and proteomes (Ovophis okinavensis and Protobothrops flavoviridis).</title>
        <authorList>
            <person name="Aird S.D."/>
            <person name="Watanabe Y."/>
            <person name="Villar-Briones A."/>
            <person name="Roy M.C."/>
            <person name="Terada K."/>
            <person name="Mikheyev A.S."/>
        </authorList>
    </citation>
    <scope>NUCLEOTIDE SEQUENCE</scope>
    <source>
        <tissue evidence="10">Venom gland</tissue>
    </source>
</reference>
<proteinExistence type="evidence at transcript level"/>
<evidence type="ECO:0000256" key="2">
    <source>
        <dbReference type="ARBA" id="ARBA00022692"/>
    </source>
</evidence>
<dbReference type="InterPro" id="IPR007794">
    <property type="entry name" value="Rib_rcpt_KP"/>
</dbReference>
<feature type="region of interest" description="Disordered" evidence="7">
    <location>
        <begin position="44"/>
        <end position="216"/>
    </location>
</feature>
<feature type="coiled-coil region" evidence="6">
    <location>
        <begin position="1097"/>
        <end position="1254"/>
    </location>
</feature>
<feature type="coiled-coil region" evidence="6">
    <location>
        <begin position="555"/>
        <end position="631"/>
    </location>
</feature>
<evidence type="ECO:0000256" key="5">
    <source>
        <dbReference type="ARBA" id="ARBA00023136"/>
    </source>
</evidence>
<dbReference type="GO" id="GO:0007018">
    <property type="term" value="P:microtubule-based movement"/>
    <property type="evidence" value="ECO:0007669"/>
    <property type="project" value="InterPro"/>
</dbReference>
<dbReference type="GO" id="GO:0005789">
    <property type="term" value="C:endoplasmic reticulum membrane"/>
    <property type="evidence" value="ECO:0007669"/>
    <property type="project" value="UniProtKB-SubCell"/>
</dbReference>
<evidence type="ECO:0000256" key="3">
    <source>
        <dbReference type="ARBA" id="ARBA00022824"/>
    </source>
</evidence>
<dbReference type="PANTHER" id="PTHR18864">
    <property type="entry name" value="KINECTIN"/>
    <property type="match status" value="1"/>
</dbReference>
<name>T2HQD8_PROFL</name>
<evidence type="ECO:0000313" key="10">
    <source>
        <dbReference type="EMBL" id="BAN82069.1"/>
    </source>
</evidence>
<evidence type="ECO:0000256" key="8">
    <source>
        <dbReference type="SAM" id="Phobius"/>
    </source>
</evidence>
<feature type="coiled-coil region" evidence="6">
    <location>
        <begin position="343"/>
        <end position="505"/>
    </location>
</feature>
<evidence type="ECO:0000256" key="4">
    <source>
        <dbReference type="ARBA" id="ARBA00022989"/>
    </source>
</evidence>